<proteinExistence type="inferred from homology"/>
<evidence type="ECO:0000313" key="10">
    <source>
        <dbReference type="Proteomes" id="UP000186136"/>
    </source>
</evidence>
<evidence type="ECO:0000256" key="3">
    <source>
        <dbReference type="ARBA" id="ARBA00019622"/>
    </source>
</evidence>
<gene>
    <name evidence="9" type="ORF">PMKS-001411</name>
</gene>
<dbReference type="EMBL" id="BDGI01000050">
    <property type="protein sequence ID" value="GAV27943.1"/>
    <property type="molecule type" value="Genomic_DNA"/>
</dbReference>
<comment type="similarity">
    <text evidence="2">Belongs to the Mediator complex subunit 12 family.</text>
</comment>
<dbReference type="Proteomes" id="UP000186136">
    <property type="component" value="Unassembled WGS sequence"/>
</dbReference>
<evidence type="ECO:0000256" key="6">
    <source>
        <dbReference type="ARBA" id="ARBA00023242"/>
    </source>
</evidence>
<reference evidence="9 10" key="1">
    <citation type="submission" date="2016-08" db="EMBL/GenBank/DDBJ databases">
        <title>Whole genome shotgun sequence of Pichia membranifaciens KS47-1.</title>
        <authorList>
            <person name="Konishi M."/>
            <person name="Ishida M."/>
            <person name="Arakawa T."/>
            <person name="Kato Y."/>
            <person name="Horiuchi J."/>
        </authorList>
    </citation>
    <scope>NUCLEOTIDE SEQUENCE [LARGE SCALE GENOMIC DNA]</scope>
    <source>
        <strain evidence="9 10">KS47-1</strain>
    </source>
</reference>
<keyword evidence="4" id="KW-0805">Transcription regulation</keyword>
<evidence type="ECO:0000256" key="2">
    <source>
        <dbReference type="ARBA" id="ARBA00010289"/>
    </source>
</evidence>
<evidence type="ECO:0000259" key="8">
    <source>
        <dbReference type="SMART" id="SM01281"/>
    </source>
</evidence>
<keyword evidence="10" id="KW-1185">Reference proteome</keyword>
<dbReference type="PANTHER" id="PTHR46567">
    <property type="entry name" value="MEDIATOR OF RNA POLYMERASE II TRANSCRIPTION SUBUNIT 12"/>
    <property type="match status" value="1"/>
</dbReference>
<dbReference type="PANTHER" id="PTHR46567:SF1">
    <property type="entry name" value="MEDIATOR OF RNA POLYMERASE II TRANSCRIPTION SUBUNIT 12"/>
    <property type="match status" value="1"/>
</dbReference>
<evidence type="ECO:0000256" key="4">
    <source>
        <dbReference type="ARBA" id="ARBA00023015"/>
    </source>
</evidence>
<comment type="caution">
    <text evidence="9">The sequence shown here is derived from an EMBL/GenBank/DDBJ whole genome shotgun (WGS) entry which is preliminary data.</text>
</comment>
<evidence type="ECO:0000313" key="9">
    <source>
        <dbReference type="EMBL" id="GAV27943.1"/>
    </source>
</evidence>
<dbReference type="GO" id="GO:0016592">
    <property type="term" value="C:mediator complex"/>
    <property type="evidence" value="ECO:0007669"/>
    <property type="project" value="InterPro"/>
</dbReference>
<organism evidence="9 10">
    <name type="scientific">Pichia membranifaciens</name>
    <dbReference type="NCBI Taxonomy" id="4926"/>
    <lineage>
        <taxon>Eukaryota</taxon>
        <taxon>Fungi</taxon>
        <taxon>Dikarya</taxon>
        <taxon>Ascomycota</taxon>
        <taxon>Saccharomycotina</taxon>
        <taxon>Pichiomycetes</taxon>
        <taxon>Pichiales</taxon>
        <taxon>Pichiaceae</taxon>
        <taxon>Pichia</taxon>
    </lineage>
</organism>
<name>A0A1Q2YEX2_9ASCO</name>
<keyword evidence="5" id="KW-0804">Transcription</keyword>
<dbReference type="OrthoDB" id="20828at2759"/>
<accession>A0A1Q2YEX2</accession>
<comment type="subcellular location">
    <subcellularLocation>
        <location evidence="1">Nucleus</location>
    </subcellularLocation>
</comment>
<evidence type="ECO:0000256" key="7">
    <source>
        <dbReference type="ARBA" id="ARBA00032010"/>
    </source>
</evidence>
<dbReference type="InterPro" id="IPR019035">
    <property type="entry name" value="Mediator_Med12"/>
</dbReference>
<dbReference type="Pfam" id="PF09497">
    <property type="entry name" value="Med12"/>
    <property type="match status" value="1"/>
</dbReference>
<dbReference type="GO" id="GO:0006357">
    <property type="term" value="P:regulation of transcription by RNA polymerase II"/>
    <property type="evidence" value="ECO:0007669"/>
    <property type="project" value="InterPro"/>
</dbReference>
<dbReference type="GO" id="GO:0003712">
    <property type="term" value="F:transcription coregulator activity"/>
    <property type="evidence" value="ECO:0007669"/>
    <property type="project" value="InterPro"/>
</dbReference>
<dbReference type="SMART" id="SM01281">
    <property type="entry name" value="Med12"/>
    <property type="match status" value="1"/>
</dbReference>
<sequence>MSEYLSSYDGQMHDPTGVYPLNWDSNPQQSTKVNIPNISNHEEENIYPDFKVWNQTEEEDKIMKTHLQKGYMEPPFVKHEDQSGRQLITELLTRSNAQSPLTLHERDSKLDLMGQIFVDAMHKRRFFNGIKSKGAYKPPPRVTLTEHKKEAWLKKLANPNIPLQELSRAIPHGKSATKVQQT</sequence>
<feature type="domain" description="Mediator complex subunit Med12" evidence="8">
    <location>
        <begin position="135"/>
        <end position="174"/>
    </location>
</feature>
<protein>
    <recommendedName>
        <fullName evidence="3">Mediator of RNA polymerase II transcription subunit 12</fullName>
    </recommendedName>
    <alternativeName>
        <fullName evidence="7">Mediator complex subunit 12</fullName>
    </alternativeName>
</protein>
<keyword evidence="6" id="KW-0539">Nucleus</keyword>
<evidence type="ECO:0000256" key="5">
    <source>
        <dbReference type="ARBA" id="ARBA00023163"/>
    </source>
</evidence>
<evidence type="ECO:0000256" key="1">
    <source>
        <dbReference type="ARBA" id="ARBA00004123"/>
    </source>
</evidence>
<dbReference type="AlphaFoldDB" id="A0A1Q2YEX2"/>